<feature type="compositionally biased region" description="Basic and acidic residues" evidence="1">
    <location>
        <begin position="87"/>
        <end position="104"/>
    </location>
</feature>
<organism evidence="2 3">
    <name type="scientific">Archangium gephyra</name>
    <dbReference type="NCBI Taxonomy" id="48"/>
    <lineage>
        <taxon>Bacteria</taxon>
        <taxon>Pseudomonadati</taxon>
        <taxon>Myxococcota</taxon>
        <taxon>Myxococcia</taxon>
        <taxon>Myxococcales</taxon>
        <taxon>Cystobacterineae</taxon>
        <taxon>Archangiaceae</taxon>
        <taxon>Archangium</taxon>
    </lineage>
</organism>
<evidence type="ECO:0000256" key="1">
    <source>
        <dbReference type="SAM" id="MobiDB-lite"/>
    </source>
</evidence>
<dbReference type="Proteomes" id="UP000249061">
    <property type="component" value="Unassembled WGS sequence"/>
</dbReference>
<evidence type="ECO:0000313" key="3">
    <source>
        <dbReference type="Proteomes" id="UP000249061"/>
    </source>
</evidence>
<comment type="caution">
    <text evidence="2">The sequence shown here is derived from an EMBL/GenBank/DDBJ whole genome shotgun (WGS) entry which is preliminary data.</text>
</comment>
<accession>A0A2W5SMA6</accession>
<evidence type="ECO:0000313" key="2">
    <source>
        <dbReference type="EMBL" id="PZR02937.1"/>
    </source>
</evidence>
<feature type="region of interest" description="Disordered" evidence="1">
    <location>
        <begin position="79"/>
        <end position="104"/>
    </location>
</feature>
<sequence>MRTAVDASAALGAKVYIDHFTDPHHLCAECASKVEAWMAGYRAGERTADEPYFSESCVCGEHMREWYRTTGLGDLSQAVTEARKHRAELEAQHDAATRERGNAQ</sequence>
<proteinExistence type="predicted"/>
<gene>
    <name evidence="2" type="ORF">DI536_36645</name>
</gene>
<dbReference type="EMBL" id="QFQP01000154">
    <property type="protein sequence ID" value="PZR02937.1"/>
    <property type="molecule type" value="Genomic_DNA"/>
</dbReference>
<name>A0A2W5SMA6_9BACT</name>
<reference evidence="2 3" key="1">
    <citation type="submission" date="2017-08" db="EMBL/GenBank/DDBJ databases">
        <title>Infants hospitalized years apart are colonized by the same room-sourced microbial strains.</title>
        <authorList>
            <person name="Brooks B."/>
            <person name="Olm M.R."/>
            <person name="Firek B.A."/>
            <person name="Baker R."/>
            <person name="Thomas B.C."/>
            <person name="Morowitz M.J."/>
            <person name="Banfield J.F."/>
        </authorList>
    </citation>
    <scope>NUCLEOTIDE SEQUENCE [LARGE SCALE GENOMIC DNA]</scope>
    <source>
        <strain evidence="2">S2_003_000_R2_14</strain>
    </source>
</reference>
<protein>
    <submittedName>
        <fullName evidence="2">Uncharacterized protein</fullName>
    </submittedName>
</protein>
<dbReference type="AlphaFoldDB" id="A0A2W5SMA6"/>